<proteinExistence type="predicted"/>
<dbReference type="AlphaFoldDB" id="A0A1X0RAD2"/>
<reference evidence="2" key="1">
    <citation type="journal article" date="2016" name="Proc. Natl. Acad. Sci. U.S.A.">
        <title>Lipid metabolic changes in an early divergent fungus govern the establishment of a mutualistic symbiosis with endobacteria.</title>
        <authorList>
            <person name="Lastovetsky O.A."/>
            <person name="Gaspar M.L."/>
            <person name="Mondo S.J."/>
            <person name="LaButti K.M."/>
            <person name="Sandor L."/>
            <person name="Grigoriev I.V."/>
            <person name="Henry S.A."/>
            <person name="Pawlowska T.E."/>
        </authorList>
    </citation>
    <scope>NUCLEOTIDE SEQUENCE [LARGE SCALE GENOMIC DNA]</scope>
    <source>
        <strain evidence="2">ATCC 52814</strain>
    </source>
</reference>
<dbReference type="VEuPathDB" id="FungiDB:BCV72DRAFT_334047"/>
<evidence type="ECO:0000313" key="2">
    <source>
        <dbReference type="EMBL" id="ORE09005.1"/>
    </source>
</evidence>
<name>A0A1X0RAD2_RHIZD</name>
<dbReference type="EMBL" id="KV921881">
    <property type="protein sequence ID" value="ORE09005.1"/>
    <property type="molecule type" value="Genomic_DNA"/>
</dbReference>
<protein>
    <submittedName>
        <fullName evidence="2">Uncharacterized protein</fullName>
    </submittedName>
</protein>
<gene>
    <name evidence="2" type="ORF">BCV72DRAFT_334047</name>
</gene>
<dbReference type="Proteomes" id="UP000242414">
    <property type="component" value="Unassembled WGS sequence"/>
</dbReference>
<keyword evidence="1" id="KW-0732">Signal</keyword>
<feature type="signal peptide" evidence="1">
    <location>
        <begin position="1"/>
        <end position="20"/>
    </location>
</feature>
<sequence length="80" mass="8963">MLFSILVVSLTAMPFPSILGLQTKCTHTIPMLEQLQTGIAQPQQQNPSLRERLAQIYPISKLPTSNPSAVIRPPETQWQH</sequence>
<organism evidence="2">
    <name type="scientific">Rhizopus microsporus var. microsporus</name>
    <dbReference type="NCBI Taxonomy" id="86635"/>
    <lineage>
        <taxon>Eukaryota</taxon>
        <taxon>Fungi</taxon>
        <taxon>Fungi incertae sedis</taxon>
        <taxon>Mucoromycota</taxon>
        <taxon>Mucoromycotina</taxon>
        <taxon>Mucoromycetes</taxon>
        <taxon>Mucorales</taxon>
        <taxon>Mucorineae</taxon>
        <taxon>Rhizopodaceae</taxon>
        <taxon>Rhizopus</taxon>
    </lineage>
</organism>
<accession>A0A1X0RAD2</accession>
<feature type="chain" id="PRO_5013049382" evidence="1">
    <location>
        <begin position="21"/>
        <end position="80"/>
    </location>
</feature>
<evidence type="ECO:0000256" key="1">
    <source>
        <dbReference type="SAM" id="SignalP"/>
    </source>
</evidence>